<accession>A0A0D8XXA0</accession>
<dbReference type="GO" id="GO:0015297">
    <property type="term" value="F:antiporter activity"/>
    <property type="evidence" value="ECO:0007669"/>
    <property type="project" value="InterPro"/>
</dbReference>
<evidence type="ECO:0000256" key="4">
    <source>
        <dbReference type="ARBA" id="ARBA00022989"/>
    </source>
</evidence>
<organism evidence="8 9">
    <name type="scientific">Dictyocaulus viviparus</name>
    <name type="common">Bovine lungworm</name>
    <dbReference type="NCBI Taxonomy" id="29172"/>
    <lineage>
        <taxon>Eukaryota</taxon>
        <taxon>Metazoa</taxon>
        <taxon>Ecdysozoa</taxon>
        <taxon>Nematoda</taxon>
        <taxon>Chromadorea</taxon>
        <taxon>Rhabditida</taxon>
        <taxon>Rhabditina</taxon>
        <taxon>Rhabditomorpha</taxon>
        <taxon>Strongyloidea</taxon>
        <taxon>Metastrongylidae</taxon>
        <taxon>Dictyocaulus</taxon>
    </lineage>
</organism>
<reference evidence="8 9" key="1">
    <citation type="submission" date="2013-11" db="EMBL/GenBank/DDBJ databases">
        <title>Draft genome of the bovine lungworm Dictyocaulus viviparus.</title>
        <authorList>
            <person name="Mitreva M."/>
        </authorList>
    </citation>
    <scope>NUCLEOTIDE SEQUENCE [LARGE SCALE GENOMIC DNA]</scope>
    <source>
        <strain evidence="8 9">HannoverDv2000</strain>
    </source>
</reference>
<dbReference type="AlphaFoldDB" id="A0A0D8XXA0"/>
<dbReference type="GO" id="GO:0016020">
    <property type="term" value="C:membrane"/>
    <property type="evidence" value="ECO:0007669"/>
    <property type="project" value="UniProtKB-SubCell"/>
</dbReference>
<dbReference type="PANTHER" id="PTHR31102">
    <property type="match status" value="1"/>
</dbReference>
<dbReference type="EMBL" id="KN716240">
    <property type="protein sequence ID" value="KJH49258.1"/>
    <property type="molecule type" value="Genomic_DNA"/>
</dbReference>
<evidence type="ECO:0000259" key="7">
    <source>
        <dbReference type="Pfam" id="PF00999"/>
    </source>
</evidence>
<gene>
    <name evidence="8" type="ORF">DICVIV_04580</name>
</gene>
<evidence type="ECO:0000256" key="2">
    <source>
        <dbReference type="ARBA" id="ARBA00007367"/>
    </source>
</evidence>
<feature type="domain" description="Cation/H+ exchanger transmembrane" evidence="7">
    <location>
        <begin position="29"/>
        <end position="124"/>
    </location>
</feature>
<evidence type="ECO:0000313" key="8">
    <source>
        <dbReference type="EMBL" id="KJH49258.1"/>
    </source>
</evidence>
<dbReference type="GO" id="GO:1902600">
    <property type="term" value="P:proton transmembrane transport"/>
    <property type="evidence" value="ECO:0007669"/>
    <property type="project" value="InterPro"/>
</dbReference>
<keyword evidence="5 6" id="KW-0472">Membrane</keyword>
<keyword evidence="9" id="KW-1185">Reference proteome</keyword>
<protein>
    <recommendedName>
        <fullName evidence="7">Cation/H+ exchanger transmembrane domain-containing protein</fullName>
    </recommendedName>
</protein>
<comment type="subcellular location">
    <subcellularLocation>
        <location evidence="1">Membrane</location>
        <topology evidence="1">Multi-pass membrane protein</topology>
    </subcellularLocation>
</comment>
<evidence type="ECO:0000256" key="6">
    <source>
        <dbReference type="SAM" id="Phobius"/>
    </source>
</evidence>
<comment type="similarity">
    <text evidence="2">Belongs to the monovalent cation:proton antiporter 1 (CPA1) transporter (TC 2.A.36) family.</text>
</comment>
<feature type="transmembrane region" description="Helical" evidence="6">
    <location>
        <begin position="124"/>
        <end position="148"/>
    </location>
</feature>
<name>A0A0D8XXA0_DICVI</name>
<evidence type="ECO:0000256" key="3">
    <source>
        <dbReference type="ARBA" id="ARBA00022692"/>
    </source>
</evidence>
<proteinExistence type="inferred from homology"/>
<dbReference type="OrthoDB" id="423807at2759"/>
<dbReference type="PANTHER" id="PTHR31102:SF1">
    <property type="entry name" value="CATION_H+ EXCHANGER DOMAIN-CONTAINING PROTEIN"/>
    <property type="match status" value="1"/>
</dbReference>
<dbReference type="Proteomes" id="UP000053766">
    <property type="component" value="Unassembled WGS sequence"/>
</dbReference>
<keyword evidence="4 6" id="KW-1133">Transmembrane helix</keyword>
<sequence length="266" mass="28611">MLKSNGCLLVGVLVRNIHVLNEIVEVHPKWEWCIRMLALTVIIIRCGISLSWDHLEEAMAITLSLGFLTAVVESAAIAIAAIFLLEWSVPIALICGFVLTAVSPAVVVPVMLELRNREPLFEIIGVTVAELVIGVLIGLFVGWILWWFPISYVVNSSVCRTLLLATVTSATVLGGNVLGFSSAGIVSATLICFVAGVRWKTDNDDKAALAPSITALAVSTTDLKDEIHTAKSSIEDMHYIGKTSNGITGIGIKATKLDDAIQSQRF</sequence>
<feature type="transmembrane region" description="Helical" evidence="6">
    <location>
        <begin position="177"/>
        <end position="197"/>
    </location>
</feature>
<reference evidence="9" key="2">
    <citation type="journal article" date="2016" name="Sci. Rep.">
        <title>Dictyocaulus viviparus genome, variome and transcriptome elucidate lungworm biology and support future intervention.</title>
        <authorList>
            <person name="McNulty S.N."/>
            <person name="Strube C."/>
            <person name="Rosa B.A."/>
            <person name="Martin J.C."/>
            <person name="Tyagi R."/>
            <person name="Choi Y.J."/>
            <person name="Wang Q."/>
            <person name="Hallsworth Pepin K."/>
            <person name="Zhang X."/>
            <person name="Ozersky P."/>
            <person name="Wilson R.K."/>
            <person name="Sternberg P.W."/>
            <person name="Gasser R.B."/>
            <person name="Mitreva M."/>
        </authorList>
    </citation>
    <scope>NUCLEOTIDE SEQUENCE [LARGE SCALE GENOMIC DNA]</scope>
    <source>
        <strain evidence="9">HannoverDv2000</strain>
    </source>
</reference>
<evidence type="ECO:0000313" key="9">
    <source>
        <dbReference type="Proteomes" id="UP000053766"/>
    </source>
</evidence>
<dbReference type="InterPro" id="IPR006153">
    <property type="entry name" value="Cation/H_exchanger_TM"/>
</dbReference>
<feature type="transmembrane region" description="Helical" evidence="6">
    <location>
        <begin position="60"/>
        <end position="85"/>
    </location>
</feature>
<evidence type="ECO:0000256" key="1">
    <source>
        <dbReference type="ARBA" id="ARBA00004141"/>
    </source>
</evidence>
<evidence type="ECO:0000256" key="5">
    <source>
        <dbReference type="ARBA" id="ARBA00023136"/>
    </source>
</evidence>
<keyword evidence="3 6" id="KW-0812">Transmembrane</keyword>
<dbReference type="InterPro" id="IPR051843">
    <property type="entry name" value="CPA1_transporter"/>
</dbReference>
<dbReference type="Pfam" id="PF00999">
    <property type="entry name" value="Na_H_Exchanger"/>
    <property type="match status" value="1"/>
</dbReference>
<feature type="transmembrane region" description="Helical" evidence="6">
    <location>
        <begin position="91"/>
        <end position="112"/>
    </location>
</feature>